<dbReference type="PANTHER" id="PTHR42878">
    <property type="entry name" value="TWO-COMPONENT HISTIDINE KINASE"/>
    <property type="match status" value="1"/>
</dbReference>
<dbReference type="EMBL" id="CAXJIO010000017">
    <property type="protein sequence ID" value="CAL2104516.1"/>
    <property type="molecule type" value="Genomic_DNA"/>
</dbReference>
<dbReference type="InterPro" id="IPR003594">
    <property type="entry name" value="HATPase_dom"/>
</dbReference>
<dbReference type="Proteomes" id="UP001497527">
    <property type="component" value="Unassembled WGS sequence"/>
</dbReference>
<accession>A0ABP1F4I4</accession>
<organism evidence="11 12">
    <name type="scientific">Tenacibaculum polynesiense</name>
    <dbReference type="NCBI Taxonomy" id="3137857"/>
    <lineage>
        <taxon>Bacteria</taxon>
        <taxon>Pseudomonadati</taxon>
        <taxon>Bacteroidota</taxon>
        <taxon>Flavobacteriia</taxon>
        <taxon>Flavobacteriales</taxon>
        <taxon>Flavobacteriaceae</taxon>
        <taxon>Tenacibaculum</taxon>
    </lineage>
</organism>
<keyword evidence="6" id="KW-0067">ATP-binding</keyword>
<keyword evidence="7" id="KW-0902">Two-component regulatory system</keyword>
<evidence type="ECO:0000256" key="4">
    <source>
        <dbReference type="ARBA" id="ARBA00022741"/>
    </source>
</evidence>
<dbReference type="InterPro" id="IPR011990">
    <property type="entry name" value="TPR-like_helical_dom_sf"/>
</dbReference>
<dbReference type="PANTHER" id="PTHR42878:SF7">
    <property type="entry name" value="SENSOR HISTIDINE KINASE GLRK"/>
    <property type="match status" value="1"/>
</dbReference>
<dbReference type="Pfam" id="PF13424">
    <property type="entry name" value="TPR_12"/>
    <property type="match status" value="1"/>
</dbReference>
<feature type="repeat" description="TPR" evidence="8">
    <location>
        <begin position="152"/>
        <end position="185"/>
    </location>
</feature>
<dbReference type="EC" id="2.7.13.3" evidence="2"/>
<evidence type="ECO:0000256" key="9">
    <source>
        <dbReference type="SAM" id="Phobius"/>
    </source>
</evidence>
<evidence type="ECO:0000256" key="1">
    <source>
        <dbReference type="ARBA" id="ARBA00000085"/>
    </source>
</evidence>
<keyword evidence="5" id="KW-0418">Kinase</keyword>
<keyword evidence="12" id="KW-1185">Reference proteome</keyword>
<evidence type="ECO:0000256" key="3">
    <source>
        <dbReference type="ARBA" id="ARBA00022679"/>
    </source>
</evidence>
<keyword evidence="3" id="KW-0808">Transferase</keyword>
<dbReference type="SUPFAM" id="SSF47384">
    <property type="entry name" value="Homodimeric domain of signal transducing histidine kinase"/>
    <property type="match status" value="1"/>
</dbReference>
<feature type="domain" description="Histidine kinase" evidence="10">
    <location>
        <begin position="355"/>
        <end position="572"/>
    </location>
</feature>
<dbReference type="InterPro" id="IPR004358">
    <property type="entry name" value="Sig_transdc_His_kin-like_C"/>
</dbReference>
<dbReference type="SUPFAM" id="SSF55874">
    <property type="entry name" value="ATPase domain of HSP90 chaperone/DNA topoisomerase II/histidine kinase"/>
    <property type="match status" value="1"/>
</dbReference>
<dbReference type="PROSITE" id="PS50109">
    <property type="entry name" value="HIS_KIN"/>
    <property type="match status" value="1"/>
</dbReference>
<dbReference type="RefSeq" id="WP_348718888.1">
    <property type="nucleotide sequence ID" value="NZ_CAXJIO010000017.1"/>
</dbReference>
<dbReference type="PROSITE" id="PS50005">
    <property type="entry name" value="TPR"/>
    <property type="match status" value="1"/>
</dbReference>
<comment type="catalytic activity">
    <reaction evidence="1">
        <text>ATP + protein L-histidine = ADP + protein N-phospho-L-histidine.</text>
        <dbReference type="EC" id="2.7.13.3"/>
    </reaction>
</comment>
<name>A0ABP1F4I4_9FLAO</name>
<protein>
    <recommendedName>
        <fullName evidence="2">histidine kinase</fullName>
        <ecNumber evidence="2">2.7.13.3</ecNumber>
    </recommendedName>
</protein>
<dbReference type="InterPro" id="IPR005467">
    <property type="entry name" value="His_kinase_dom"/>
</dbReference>
<keyword evidence="4" id="KW-0547">Nucleotide-binding</keyword>
<dbReference type="InterPro" id="IPR036097">
    <property type="entry name" value="HisK_dim/P_sf"/>
</dbReference>
<dbReference type="Gene3D" id="3.30.565.10">
    <property type="entry name" value="Histidine kinase-like ATPase, C-terminal domain"/>
    <property type="match status" value="1"/>
</dbReference>
<evidence type="ECO:0000313" key="12">
    <source>
        <dbReference type="Proteomes" id="UP001497527"/>
    </source>
</evidence>
<dbReference type="SMART" id="SM00028">
    <property type="entry name" value="TPR"/>
    <property type="match status" value="3"/>
</dbReference>
<dbReference type="SUPFAM" id="SSF48452">
    <property type="entry name" value="TPR-like"/>
    <property type="match status" value="2"/>
</dbReference>
<dbReference type="SMART" id="SM00387">
    <property type="entry name" value="HATPase_c"/>
    <property type="match status" value="1"/>
</dbReference>
<sequence length="572" mass="66953">MNLKQTLFYITFLFFCTQTFSQGNKNNQFDQFEKQINQLQVKEVNFLKSSQFFLKKNWDSVIVSTSKALLVHNNKDILNYLNYMRGYSFMKKKIYTETINTYQKVDSTFPFYYHILKNLGGISLEQEAYQKAILYFERVRKSNFFSKNIHKSSVIHDIGIAYFHLSNYTKATEYLNKALQLQEENKDTIRLIGSYMDIANVYYEQYKDNIAIPFFKKAYDLSKKTNNFEVKRKASLNMAIVEENRKDLAKSLIYRKEYEKWKDAINNQQNIWNIAQFEKKLALSEKEKQINILEAENRLKSSQRNNLIISSLFLVLLLVLGSVFYIQKSKSHQIINSQKKELTLLNKTKDKLFSVVSHDLRSSVNLMQQSNSKLLKNIENENYETLNRIASKNVSIARSTYNLLENSLNWATLQTEQLYFHMEQVDLYQIVQQVAYNYQPLFDHKKIYFSNKIIQPSFITVDIDSLKIIIRNVLDNAIKFTPHKGIITCTSYLFQNNIYFIIEDTGIGMDNTTVANLLKETPLLHKKKNQQEIGTGLGIQLCKTLTAKNNASFHIESKVNIGTKIILKFPKP</sequence>
<proteinExistence type="predicted"/>
<dbReference type="InterPro" id="IPR019734">
    <property type="entry name" value="TPR_rpt"/>
</dbReference>
<evidence type="ECO:0000259" key="10">
    <source>
        <dbReference type="PROSITE" id="PS50109"/>
    </source>
</evidence>
<evidence type="ECO:0000313" key="11">
    <source>
        <dbReference type="EMBL" id="CAL2104516.1"/>
    </source>
</evidence>
<dbReference type="InterPro" id="IPR050351">
    <property type="entry name" value="BphY/WalK/GraS-like"/>
</dbReference>
<keyword evidence="9" id="KW-0812">Transmembrane</keyword>
<evidence type="ECO:0000256" key="6">
    <source>
        <dbReference type="ARBA" id="ARBA00022840"/>
    </source>
</evidence>
<dbReference type="PRINTS" id="PR00344">
    <property type="entry name" value="BCTRLSENSOR"/>
</dbReference>
<gene>
    <name evidence="11" type="ORF">T190423A01A_80053</name>
</gene>
<evidence type="ECO:0000256" key="2">
    <source>
        <dbReference type="ARBA" id="ARBA00012438"/>
    </source>
</evidence>
<keyword evidence="9" id="KW-1133">Transmembrane helix</keyword>
<evidence type="ECO:0000256" key="7">
    <source>
        <dbReference type="ARBA" id="ARBA00023012"/>
    </source>
</evidence>
<dbReference type="Pfam" id="PF02518">
    <property type="entry name" value="HATPase_c"/>
    <property type="match status" value="1"/>
</dbReference>
<keyword evidence="9" id="KW-0472">Membrane</keyword>
<feature type="transmembrane region" description="Helical" evidence="9">
    <location>
        <begin position="307"/>
        <end position="326"/>
    </location>
</feature>
<reference evidence="11 12" key="1">
    <citation type="submission" date="2024-05" db="EMBL/GenBank/DDBJ databases">
        <authorList>
            <person name="Duchaud E."/>
        </authorList>
    </citation>
    <scope>NUCLEOTIDE SEQUENCE [LARGE SCALE GENOMIC DNA]</scope>
    <source>
        <strain evidence="11">Ena-SAMPLE-TAB-13-05-2024-13:56:06:370-140308</strain>
    </source>
</reference>
<keyword evidence="8" id="KW-0802">TPR repeat</keyword>
<comment type="caution">
    <text evidence="11">The sequence shown here is derived from an EMBL/GenBank/DDBJ whole genome shotgun (WGS) entry which is preliminary data.</text>
</comment>
<dbReference type="Gene3D" id="1.25.40.10">
    <property type="entry name" value="Tetratricopeptide repeat domain"/>
    <property type="match status" value="2"/>
</dbReference>
<evidence type="ECO:0000256" key="5">
    <source>
        <dbReference type="ARBA" id="ARBA00022777"/>
    </source>
</evidence>
<dbReference type="InterPro" id="IPR036890">
    <property type="entry name" value="HATPase_C_sf"/>
</dbReference>
<evidence type="ECO:0000256" key="8">
    <source>
        <dbReference type="PROSITE-ProRule" id="PRU00339"/>
    </source>
</evidence>